<evidence type="ECO:0000313" key="3">
    <source>
        <dbReference type="Proteomes" id="UP000220246"/>
    </source>
</evidence>
<accession>A0A2A7UZ19</accession>
<name>A0A2A7UZ19_COMTR</name>
<keyword evidence="1" id="KW-0812">Transmembrane</keyword>
<sequence length="160" mass="18055">MVDTMPSAHHLPPAVRYPVERHRLPGYLGGLLWLLAGAVLLAWWRYSAPQPAAVRGAAVLLWLAAGGAQLHAWRAAPRGMLQWDGGAWWWQAQGEAEPQPLEVLELRIDLQTAVLLAWRGTGGRWQHAWLLQRSVPWRWGDWRRAVYSAATVFRQTESAV</sequence>
<evidence type="ECO:0000313" key="2">
    <source>
        <dbReference type="EMBL" id="PEH90579.1"/>
    </source>
</evidence>
<reference evidence="3" key="1">
    <citation type="submission" date="2017-09" db="EMBL/GenBank/DDBJ databases">
        <title>FDA dAtabase for Regulatory Grade micrObial Sequences (FDA-ARGOS): Supporting development and validation of Infectious Disease Dx tests.</title>
        <authorList>
            <person name="Minogue T."/>
            <person name="Wolcott M."/>
            <person name="Wasieloski L."/>
            <person name="Aguilar W."/>
            <person name="Moore D."/>
            <person name="Tallon L."/>
            <person name="Sadzewicz L."/>
            <person name="Ott S."/>
            <person name="Zhao X."/>
            <person name="Nagaraj S."/>
            <person name="Vavikolanu K."/>
            <person name="Aluvathingal J."/>
            <person name="Nadendla S."/>
            <person name="Sichtig H."/>
        </authorList>
    </citation>
    <scope>NUCLEOTIDE SEQUENCE [LARGE SCALE GENOMIC DNA]</scope>
    <source>
        <strain evidence="3">FDAARGOS_394</strain>
    </source>
</reference>
<proteinExistence type="predicted"/>
<keyword evidence="3" id="KW-1185">Reference proteome</keyword>
<evidence type="ECO:0008006" key="4">
    <source>
        <dbReference type="Google" id="ProtNLM"/>
    </source>
</evidence>
<evidence type="ECO:0000256" key="1">
    <source>
        <dbReference type="SAM" id="Phobius"/>
    </source>
</evidence>
<dbReference type="Proteomes" id="UP000220246">
    <property type="component" value="Unassembled WGS sequence"/>
</dbReference>
<keyword evidence="1" id="KW-0472">Membrane</keyword>
<feature type="transmembrane region" description="Helical" evidence="1">
    <location>
        <begin position="26"/>
        <end position="46"/>
    </location>
</feature>
<gene>
    <name evidence="2" type="ORF">CRM82_20015</name>
</gene>
<comment type="caution">
    <text evidence="2">The sequence shown here is derived from an EMBL/GenBank/DDBJ whole genome shotgun (WGS) entry which is preliminary data.</text>
</comment>
<protein>
    <recommendedName>
        <fullName evidence="4">Toxin CptA</fullName>
    </recommendedName>
</protein>
<feature type="transmembrane region" description="Helical" evidence="1">
    <location>
        <begin position="52"/>
        <end position="73"/>
    </location>
</feature>
<keyword evidence="1" id="KW-1133">Transmembrane helix</keyword>
<dbReference type="EMBL" id="PDEA01000001">
    <property type="protein sequence ID" value="PEH90579.1"/>
    <property type="molecule type" value="Genomic_DNA"/>
</dbReference>
<organism evidence="2 3">
    <name type="scientific">Comamonas terrigena</name>
    <dbReference type="NCBI Taxonomy" id="32013"/>
    <lineage>
        <taxon>Bacteria</taxon>
        <taxon>Pseudomonadati</taxon>
        <taxon>Pseudomonadota</taxon>
        <taxon>Betaproteobacteria</taxon>
        <taxon>Burkholderiales</taxon>
        <taxon>Comamonadaceae</taxon>
        <taxon>Comamonas</taxon>
    </lineage>
</organism>
<dbReference type="AlphaFoldDB" id="A0A2A7UZ19"/>
<dbReference type="STRING" id="1219032.GCA_001515545_02116"/>